<evidence type="ECO:0000313" key="6">
    <source>
        <dbReference type="Proteomes" id="UP001388366"/>
    </source>
</evidence>
<name>A0ABU9U765_9GAMM</name>
<dbReference type="SUPFAM" id="SSF46689">
    <property type="entry name" value="Homeodomain-like"/>
    <property type="match status" value="1"/>
</dbReference>
<dbReference type="EMBL" id="JBBMQU010000054">
    <property type="protein sequence ID" value="MEM5552887.1"/>
    <property type="molecule type" value="Genomic_DNA"/>
</dbReference>
<gene>
    <name evidence="5" type="ORF">WNY63_19375</name>
</gene>
<comment type="caution">
    <text evidence="5">The sequence shown here is derived from an EMBL/GenBank/DDBJ whole genome shotgun (WGS) entry which is preliminary data.</text>
</comment>
<feature type="domain" description="HTH araC/xylS-type" evidence="4">
    <location>
        <begin position="166"/>
        <end position="263"/>
    </location>
</feature>
<dbReference type="PROSITE" id="PS01124">
    <property type="entry name" value="HTH_ARAC_FAMILY_2"/>
    <property type="match status" value="1"/>
</dbReference>
<dbReference type="Pfam" id="PF20240">
    <property type="entry name" value="DUF6597"/>
    <property type="match status" value="1"/>
</dbReference>
<dbReference type="InterPro" id="IPR050204">
    <property type="entry name" value="AraC_XylS_family_regulators"/>
</dbReference>
<evidence type="ECO:0000256" key="1">
    <source>
        <dbReference type="ARBA" id="ARBA00023015"/>
    </source>
</evidence>
<keyword evidence="1" id="KW-0805">Transcription regulation</keyword>
<dbReference type="PANTHER" id="PTHR46796">
    <property type="entry name" value="HTH-TYPE TRANSCRIPTIONAL ACTIVATOR RHAS-RELATED"/>
    <property type="match status" value="1"/>
</dbReference>
<evidence type="ECO:0000256" key="2">
    <source>
        <dbReference type="ARBA" id="ARBA00023125"/>
    </source>
</evidence>
<proteinExistence type="predicted"/>
<evidence type="ECO:0000256" key="3">
    <source>
        <dbReference type="ARBA" id="ARBA00023163"/>
    </source>
</evidence>
<organism evidence="5 6">
    <name type="scientific">Pseudoalteromonas neustonica</name>
    <dbReference type="NCBI Taxonomy" id="1840331"/>
    <lineage>
        <taxon>Bacteria</taxon>
        <taxon>Pseudomonadati</taxon>
        <taxon>Pseudomonadota</taxon>
        <taxon>Gammaproteobacteria</taxon>
        <taxon>Alteromonadales</taxon>
        <taxon>Pseudoalteromonadaceae</taxon>
        <taxon>Pseudoalteromonas</taxon>
    </lineage>
</organism>
<dbReference type="Pfam" id="PF12833">
    <property type="entry name" value="HTH_18"/>
    <property type="match status" value="1"/>
</dbReference>
<dbReference type="RefSeq" id="WP_342884588.1">
    <property type="nucleotide sequence ID" value="NZ_JBBMQU010000054.1"/>
</dbReference>
<keyword evidence="2" id="KW-0238">DNA-binding</keyword>
<accession>A0ABU9U765</accession>
<reference evidence="5 6" key="1">
    <citation type="submission" date="2024-03" db="EMBL/GenBank/DDBJ databases">
        <title>Community enrichment and isolation of bacterial strains for fucoidan degradation.</title>
        <authorList>
            <person name="Sichert A."/>
        </authorList>
    </citation>
    <scope>NUCLEOTIDE SEQUENCE [LARGE SCALE GENOMIC DNA]</scope>
    <source>
        <strain evidence="5 6">AS81</strain>
    </source>
</reference>
<dbReference type="InterPro" id="IPR046532">
    <property type="entry name" value="DUF6597"/>
</dbReference>
<keyword evidence="6" id="KW-1185">Reference proteome</keyword>
<dbReference type="Proteomes" id="UP001388366">
    <property type="component" value="Unassembled WGS sequence"/>
</dbReference>
<protein>
    <submittedName>
        <fullName evidence="5">Helix-turn-helix transcriptional regulator</fullName>
    </submittedName>
</protein>
<evidence type="ECO:0000313" key="5">
    <source>
        <dbReference type="EMBL" id="MEM5552887.1"/>
    </source>
</evidence>
<dbReference type="SMART" id="SM00342">
    <property type="entry name" value="HTH_ARAC"/>
    <property type="match status" value="1"/>
</dbReference>
<keyword evidence="3" id="KW-0804">Transcription</keyword>
<dbReference type="PANTHER" id="PTHR46796:SF13">
    <property type="entry name" value="HTH-TYPE TRANSCRIPTIONAL ACTIVATOR RHAS"/>
    <property type="match status" value="1"/>
</dbReference>
<evidence type="ECO:0000259" key="4">
    <source>
        <dbReference type="PROSITE" id="PS01124"/>
    </source>
</evidence>
<dbReference type="InterPro" id="IPR018060">
    <property type="entry name" value="HTH_AraC"/>
</dbReference>
<dbReference type="Gene3D" id="1.10.10.60">
    <property type="entry name" value="Homeodomain-like"/>
    <property type="match status" value="1"/>
</dbReference>
<dbReference type="InterPro" id="IPR009057">
    <property type="entry name" value="Homeodomain-like_sf"/>
</dbReference>
<sequence>MKINNEEIKGVLHRQVSEDNYHLRRYFPGDLFNGFIEQFWFVNWNLEEQRPHTQQNLPDPSFHLVISNEGVKLLGPVSKKYSYKMEGVGRIIGVKFETGALKELLPLPIEDYVNREVLAKEIFGLDFVNNLISLYEHENDLEVISYIHDNLTSFVQPITKSKAITQSLVSLIKNNENICTVKQVASYANISSRSVQRYFSEYVGLSPKWLIRKYRLSRVLDELETNSVSILDIVTQLEYVDQSHLIRDFKEILGITPNRYNKLK</sequence>